<evidence type="ECO:0000256" key="1">
    <source>
        <dbReference type="ARBA" id="ARBA00022574"/>
    </source>
</evidence>
<keyword evidence="2" id="KW-0677">Repeat</keyword>
<dbReference type="InterPro" id="IPR001680">
    <property type="entry name" value="WD40_rpt"/>
</dbReference>
<protein>
    <recommendedName>
        <fullName evidence="6">Mitotic checkpoint protein BUB3.3</fullName>
    </recommendedName>
</protein>
<dbReference type="SUPFAM" id="SSF50978">
    <property type="entry name" value="WD40 repeat-like"/>
    <property type="match status" value="1"/>
</dbReference>
<evidence type="ECO:0008006" key="6">
    <source>
        <dbReference type="Google" id="ProtNLM"/>
    </source>
</evidence>
<sequence length="328" mass="36574">MSGIRLNFEDPIKDSVTRIRFAPQSNNLLISSWDSSLRLYDVETNELRLEAQIDAAVLDCCFEDEFVAFSAASDGSIFRYDLQTGDHSAIGLHDDSATCIEYSNETSQVITTGWDGNICFWDPCSNQVSRSFVGSTSLVESISLCRFELLVGTGSLVRKYDLRKSGAAMQAEELPMSISVRCVRSMAGWEGFAVGSFDGRVTLQTDTEEIGYTFRCVPKSKNRKYHLVTVNDIAFNPCAPGVFVTGDYEGQVIAWDAKSRKRLLELPRYPNTVASLSYNHTGELLAIASSYTYQEANELEDHPQIFIQEMGENYLRCAAAESSARKQR</sequence>
<evidence type="ECO:0000313" key="5">
    <source>
        <dbReference type="Proteomes" id="UP001443914"/>
    </source>
</evidence>
<comment type="caution">
    <text evidence="4">The sequence shown here is derived from an EMBL/GenBank/DDBJ whole genome shotgun (WGS) entry which is preliminary data.</text>
</comment>
<dbReference type="Gene3D" id="2.130.10.10">
    <property type="entry name" value="YVTN repeat-like/Quinoprotein amine dehydrogenase"/>
    <property type="match status" value="1"/>
</dbReference>
<dbReference type="PANTHER" id="PTHR10971">
    <property type="entry name" value="MRNA EXPORT FACTOR AND BUB3"/>
    <property type="match status" value="1"/>
</dbReference>
<evidence type="ECO:0000256" key="3">
    <source>
        <dbReference type="PROSITE-ProRule" id="PRU00221"/>
    </source>
</evidence>
<evidence type="ECO:0000256" key="2">
    <source>
        <dbReference type="ARBA" id="ARBA00022737"/>
    </source>
</evidence>
<feature type="repeat" description="WD" evidence="3">
    <location>
        <begin position="90"/>
        <end position="131"/>
    </location>
</feature>
<dbReference type="Proteomes" id="UP001443914">
    <property type="component" value="Unassembled WGS sequence"/>
</dbReference>
<organism evidence="4 5">
    <name type="scientific">Saponaria officinalis</name>
    <name type="common">Common soapwort</name>
    <name type="synonym">Lychnis saponaria</name>
    <dbReference type="NCBI Taxonomy" id="3572"/>
    <lineage>
        <taxon>Eukaryota</taxon>
        <taxon>Viridiplantae</taxon>
        <taxon>Streptophyta</taxon>
        <taxon>Embryophyta</taxon>
        <taxon>Tracheophyta</taxon>
        <taxon>Spermatophyta</taxon>
        <taxon>Magnoliopsida</taxon>
        <taxon>eudicotyledons</taxon>
        <taxon>Gunneridae</taxon>
        <taxon>Pentapetalae</taxon>
        <taxon>Caryophyllales</taxon>
        <taxon>Caryophyllaceae</taxon>
        <taxon>Caryophylleae</taxon>
        <taxon>Saponaria</taxon>
    </lineage>
</organism>
<keyword evidence="1 3" id="KW-0853">WD repeat</keyword>
<name>A0AAW1JT99_SAPOF</name>
<dbReference type="InterPro" id="IPR036322">
    <property type="entry name" value="WD40_repeat_dom_sf"/>
</dbReference>
<dbReference type="Pfam" id="PF00400">
    <property type="entry name" value="WD40"/>
    <property type="match status" value="2"/>
</dbReference>
<gene>
    <name evidence="4" type="ORF">RND81_07G179800</name>
</gene>
<dbReference type="AlphaFoldDB" id="A0AAW1JT99"/>
<proteinExistence type="predicted"/>
<dbReference type="SMART" id="SM00320">
    <property type="entry name" value="WD40"/>
    <property type="match status" value="5"/>
</dbReference>
<dbReference type="InterPro" id="IPR015943">
    <property type="entry name" value="WD40/YVTN_repeat-like_dom_sf"/>
</dbReference>
<evidence type="ECO:0000313" key="4">
    <source>
        <dbReference type="EMBL" id="KAK9707206.1"/>
    </source>
</evidence>
<accession>A0AAW1JT99</accession>
<dbReference type="PROSITE" id="PS50082">
    <property type="entry name" value="WD_REPEATS_2"/>
    <property type="match status" value="1"/>
</dbReference>
<dbReference type="EMBL" id="JBDFQZ010000007">
    <property type="protein sequence ID" value="KAK9707206.1"/>
    <property type="molecule type" value="Genomic_DNA"/>
</dbReference>
<keyword evidence="5" id="KW-1185">Reference proteome</keyword>
<reference evidence="4" key="1">
    <citation type="submission" date="2024-03" db="EMBL/GenBank/DDBJ databases">
        <title>WGS assembly of Saponaria officinalis var. Norfolk2.</title>
        <authorList>
            <person name="Jenkins J."/>
            <person name="Shu S."/>
            <person name="Grimwood J."/>
            <person name="Barry K."/>
            <person name="Goodstein D."/>
            <person name="Schmutz J."/>
            <person name="Leebens-Mack J."/>
            <person name="Osbourn A."/>
        </authorList>
    </citation>
    <scope>NUCLEOTIDE SEQUENCE [LARGE SCALE GENOMIC DNA]</scope>
    <source>
        <strain evidence="4">JIC</strain>
    </source>
</reference>